<organism evidence="1">
    <name type="scientific">Streptomyces sp. R44</name>
    <dbReference type="NCBI Taxonomy" id="3238633"/>
    <lineage>
        <taxon>Bacteria</taxon>
        <taxon>Bacillati</taxon>
        <taxon>Actinomycetota</taxon>
        <taxon>Actinomycetes</taxon>
        <taxon>Kitasatosporales</taxon>
        <taxon>Streptomycetaceae</taxon>
        <taxon>Streptomyces</taxon>
    </lineage>
</organism>
<sequence>MAGLATGTGAAFAAGQDVVDFRFENRVLQPGDGWTEVSPSGLGGIPDGTLVYALSKAPLSDPAWTKAGLPTELTT</sequence>
<name>A0AB39T096_9ACTN</name>
<evidence type="ECO:0000313" key="1">
    <source>
        <dbReference type="EMBL" id="XDQ72985.1"/>
    </source>
</evidence>
<reference evidence="1" key="1">
    <citation type="submission" date="2024-07" db="EMBL/GenBank/DDBJ databases">
        <authorList>
            <person name="Yu S.T."/>
        </authorList>
    </citation>
    <scope>NUCLEOTIDE SEQUENCE</scope>
    <source>
        <strain evidence="1">R44</strain>
    </source>
</reference>
<dbReference type="EMBL" id="CP163444">
    <property type="protein sequence ID" value="XDQ72985.1"/>
    <property type="molecule type" value="Genomic_DNA"/>
</dbReference>
<accession>A0AB39T096</accession>
<dbReference type="RefSeq" id="WP_369145596.1">
    <property type="nucleotide sequence ID" value="NZ_CP163444.1"/>
</dbReference>
<protein>
    <submittedName>
        <fullName evidence="1">Uncharacterized protein</fullName>
    </submittedName>
</protein>
<dbReference type="AlphaFoldDB" id="A0AB39T096"/>
<gene>
    <name evidence="1" type="ORF">AB5J54_21920</name>
</gene>
<proteinExistence type="predicted"/>